<protein>
    <submittedName>
        <fullName evidence="1">Permuted papain-like amidase YaeF/Yiix C92 family enzyme</fullName>
    </submittedName>
</protein>
<proteinExistence type="predicted"/>
<sequence length="166" mass="19580">MLEQFDFIFYKGETPIARIIQRLTNSQYSHVAMVIDPLHLIQLDWKTPVSIQHLAYPISQYDVYRLKVALTEKEKAKVIFFIREWISTGYDWKLIISRFFNILLATPIVSSADRYNCDELIVDAFRHVGINLIEYDIQLTPDALSKSKLLYNVNENEKRLLVRKKK</sequence>
<dbReference type="InterPro" id="IPR038765">
    <property type="entry name" value="Papain-like_cys_pep_sf"/>
</dbReference>
<accession>A0A2P8H3L1</accession>
<name>A0A2P8H3L1_9BACL</name>
<evidence type="ECO:0000313" key="1">
    <source>
        <dbReference type="EMBL" id="PSL40802.1"/>
    </source>
</evidence>
<organism evidence="1 2">
    <name type="scientific">Planomicrobium soli</name>
    <dbReference type="NCBI Taxonomy" id="1176648"/>
    <lineage>
        <taxon>Bacteria</taxon>
        <taxon>Bacillati</taxon>
        <taxon>Bacillota</taxon>
        <taxon>Bacilli</taxon>
        <taxon>Bacillales</taxon>
        <taxon>Caryophanaceae</taxon>
        <taxon>Planomicrobium</taxon>
    </lineage>
</organism>
<reference evidence="1 2" key="1">
    <citation type="submission" date="2018-03" db="EMBL/GenBank/DDBJ databases">
        <title>Genomic Encyclopedia of Type Strains, Phase III (KMG-III): the genomes of soil and plant-associated and newly described type strains.</title>
        <authorList>
            <person name="Whitman W."/>
        </authorList>
    </citation>
    <scope>NUCLEOTIDE SEQUENCE [LARGE SCALE GENOMIC DNA]</scope>
    <source>
        <strain evidence="1 2">CGMCC 1.12259</strain>
    </source>
</reference>
<keyword evidence="2" id="KW-1185">Reference proteome</keyword>
<evidence type="ECO:0000313" key="2">
    <source>
        <dbReference type="Proteomes" id="UP000242682"/>
    </source>
</evidence>
<comment type="caution">
    <text evidence="1">The sequence shown here is derived from an EMBL/GenBank/DDBJ whole genome shotgun (WGS) entry which is preliminary data.</text>
</comment>
<dbReference type="Gene3D" id="3.90.1720.10">
    <property type="entry name" value="endopeptidase domain like (from Nostoc punctiforme)"/>
    <property type="match status" value="1"/>
</dbReference>
<dbReference type="Proteomes" id="UP000242682">
    <property type="component" value="Unassembled WGS sequence"/>
</dbReference>
<dbReference type="EMBL" id="PYAT01000004">
    <property type="protein sequence ID" value="PSL40802.1"/>
    <property type="molecule type" value="Genomic_DNA"/>
</dbReference>
<gene>
    <name evidence="1" type="ORF">B0H99_104264</name>
</gene>
<dbReference type="AlphaFoldDB" id="A0A2P8H3L1"/>
<dbReference type="SUPFAM" id="SSF54001">
    <property type="entry name" value="Cysteine proteinases"/>
    <property type="match status" value="1"/>
</dbReference>